<accession>A0ABT1YRB9</accession>
<evidence type="ECO:0000313" key="1">
    <source>
        <dbReference type="EMBL" id="MCR8635732.1"/>
    </source>
</evidence>
<reference evidence="1 2" key="1">
    <citation type="submission" date="2022-08" db="EMBL/GenBank/DDBJ databases">
        <title>Paenibacillus endoradicis sp. nov., Paenibacillus radicibacter sp. nov and Paenibacillus pararadicis sp. nov., three cold-adapted plant growth-promoting bacteria isolated from root of Larix gmelinii in Great Khingan.</title>
        <authorList>
            <person name="Xue H."/>
        </authorList>
    </citation>
    <scope>NUCLEOTIDE SEQUENCE [LARGE SCALE GENOMIC DNA]</scope>
    <source>
        <strain evidence="1 2">N5-1-1-5</strain>
    </source>
</reference>
<name>A0ABT1YRB9_9BACL</name>
<proteinExistence type="predicted"/>
<dbReference type="RefSeq" id="WP_258217277.1">
    <property type="nucleotide sequence ID" value="NZ_JANQBD010000031.1"/>
</dbReference>
<gene>
    <name evidence="1" type="ORF">NV381_31455</name>
</gene>
<dbReference type="EMBL" id="JANQBD010000031">
    <property type="protein sequence ID" value="MCR8635732.1"/>
    <property type="molecule type" value="Genomic_DNA"/>
</dbReference>
<organism evidence="1 2">
    <name type="scientific">Paenibacillus radicis</name>
    <name type="common">ex Xue et al. 2023</name>
    <dbReference type="NCBI Taxonomy" id="2972489"/>
    <lineage>
        <taxon>Bacteria</taxon>
        <taxon>Bacillati</taxon>
        <taxon>Bacillota</taxon>
        <taxon>Bacilli</taxon>
        <taxon>Bacillales</taxon>
        <taxon>Paenibacillaceae</taxon>
        <taxon>Paenibacillus</taxon>
    </lineage>
</organism>
<comment type="caution">
    <text evidence="1">The sequence shown here is derived from an EMBL/GenBank/DDBJ whole genome shotgun (WGS) entry which is preliminary data.</text>
</comment>
<protein>
    <submittedName>
        <fullName evidence="1">YolD-like family protein</fullName>
    </submittedName>
</protein>
<dbReference type="Pfam" id="PF08863">
    <property type="entry name" value="YolD"/>
    <property type="match status" value="1"/>
</dbReference>
<dbReference type="Proteomes" id="UP001300012">
    <property type="component" value="Unassembled WGS sequence"/>
</dbReference>
<dbReference type="InterPro" id="IPR014962">
    <property type="entry name" value="YolD"/>
</dbReference>
<keyword evidence="2" id="KW-1185">Reference proteome</keyword>
<evidence type="ECO:0000313" key="2">
    <source>
        <dbReference type="Proteomes" id="UP001300012"/>
    </source>
</evidence>
<sequence length="115" mass="13501">MRKKLEGNGLWESNRMMLPEHKDRINIINRHNDKMKKPELTEKEQQELYGRLRASMSNVIQTRIKLFRENGNLEIAGIVTSIDPRYQLIKVEQGPSWEVFQFADVLQVDLDATGY</sequence>